<keyword evidence="3" id="KW-0804">Transcription</keyword>
<evidence type="ECO:0000256" key="1">
    <source>
        <dbReference type="ARBA" id="ARBA00023015"/>
    </source>
</evidence>
<organism evidence="7 8">
    <name type="scientific">Prauserella oleivorans</name>
    <dbReference type="NCBI Taxonomy" id="1478153"/>
    <lineage>
        <taxon>Bacteria</taxon>
        <taxon>Bacillati</taxon>
        <taxon>Actinomycetota</taxon>
        <taxon>Actinomycetes</taxon>
        <taxon>Pseudonocardiales</taxon>
        <taxon>Pseudonocardiaceae</taxon>
        <taxon>Prauserella</taxon>
    </lineage>
</organism>
<dbReference type="PANTHER" id="PTHR47506">
    <property type="entry name" value="TRANSCRIPTIONAL REGULATORY PROTEIN"/>
    <property type="match status" value="1"/>
</dbReference>
<dbReference type="InterPro" id="IPR009057">
    <property type="entry name" value="Homeodomain-like_sf"/>
</dbReference>
<dbReference type="PRINTS" id="PR00455">
    <property type="entry name" value="HTHTETR"/>
</dbReference>
<evidence type="ECO:0000256" key="4">
    <source>
        <dbReference type="PROSITE-ProRule" id="PRU00335"/>
    </source>
</evidence>
<dbReference type="SUPFAM" id="SSF46689">
    <property type="entry name" value="Homeodomain-like"/>
    <property type="match status" value="1"/>
</dbReference>
<gene>
    <name evidence="7" type="ORF">ACFS2C_08120</name>
</gene>
<evidence type="ECO:0000259" key="6">
    <source>
        <dbReference type="PROSITE" id="PS50977"/>
    </source>
</evidence>
<accession>A0ABW5W7B1</accession>
<proteinExistence type="predicted"/>
<evidence type="ECO:0000256" key="2">
    <source>
        <dbReference type="ARBA" id="ARBA00023125"/>
    </source>
</evidence>
<feature type="DNA-binding region" description="H-T-H motif" evidence="4">
    <location>
        <begin position="52"/>
        <end position="71"/>
    </location>
</feature>
<dbReference type="PANTHER" id="PTHR47506:SF6">
    <property type="entry name" value="HTH-TYPE TRANSCRIPTIONAL REPRESSOR NEMR"/>
    <property type="match status" value="1"/>
</dbReference>
<evidence type="ECO:0000256" key="5">
    <source>
        <dbReference type="SAM" id="MobiDB-lite"/>
    </source>
</evidence>
<name>A0ABW5W7B1_9PSEU</name>
<sequence>MYSRSAGQVKGLRVNATGRGHRTQAERRAQTRTALLDATIECLVELGYPRTSMQEICARAGVSKGAFQHHFAAKSELMAAAVEHLTTRLQQQRIPEAEQLPAGPERVAAAIDLLWESYSGTLATAAMELWIAARTDPELRAAMRPIDRALGRKTLERLTALSGDLPRDKVETLFWLTVNLTRGLALDAELGGDPRRRKQLLEEWKRIAMLHVAG</sequence>
<feature type="region of interest" description="Disordered" evidence="5">
    <location>
        <begin position="1"/>
        <end position="25"/>
    </location>
</feature>
<keyword evidence="2 4" id="KW-0238">DNA-binding</keyword>
<dbReference type="RefSeq" id="WP_377385763.1">
    <property type="nucleotide sequence ID" value="NZ_JBHSAN010000006.1"/>
</dbReference>
<evidence type="ECO:0000313" key="7">
    <source>
        <dbReference type="EMBL" id="MFD2799354.1"/>
    </source>
</evidence>
<keyword evidence="1" id="KW-0805">Transcription regulation</keyword>
<dbReference type="Gene3D" id="1.10.357.10">
    <property type="entry name" value="Tetracycline Repressor, domain 2"/>
    <property type="match status" value="1"/>
</dbReference>
<dbReference type="PROSITE" id="PS50977">
    <property type="entry name" value="HTH_TETR_2"/>
    <property type="match status" value="1"/>
</dbReference>
<reference evidence="8" key="1">
    <citation type="journal article" date="2019" name="Int. J. Syst. Evol. Microbiol.">
        <title>The Global Catalogue of Microorganisms (GCM) 10K type strain sequencing project: providing services to taxonomists for standard genome sequencing and annotation.</title>
        <authorList>
            <consortium name="The Broad Institute Genomics Platform"/>
            <consortium name="The Broad Institute Genome Sequencing Center for Infectious Disease"/>
            <person name="Wu L."/>
            <person name="Ma J."/>
        </authorList>
    </citation>
    <scope>NUCLEOTIDE SEQUENCE [LARGE SCALE GENOMIC DNA]</scope>
    <source>
        <strain evidence="8">IBRC-M 10906</strain>
    </source>
</reference>
<keyword evidence="8" id="KW-1185">Reference proteome</keyword>
<evidence type="ECO:0000313" key="8">
    <source>
        <dbReference type="Proteomes" id="UP001597478"/>
    </source>
</evidence>
<protein>
    <submittedName>
        <fullName evidence="7">TetR/AcrR family transcriptional regulator</fullName>
    </submittedName>
</protein>
<evidence type="ECO:0000256" key="3">
    <source>
        <dbReference type="ARBA" id="ARBA00023163"/>
    </source>
</evidence>
<comment type="caution">
    <text evidence="7">The sequence shown here is derived from an EMBL/GenBank/DDBJ whole genome shotgun (WGS) entry which is preliminary data.</text>
</comment>
<dbReference type="EMBL" id="JBHUOF010000007">
    <property type="protein sequence ID" value="MFD2799354.1"/>
    <property type="molecule type" value="Genomic_DNA"/>
</dbReference>
<dbReference type="InterPro" id="IPR001647">
    <property type="entry name" value="HTH_TetR"/>
</dbReference>
<dbReference type="Pfam" id="PF00440">
    <property type="entry name" value="TetR_N"/>
    <property type="match status" value="1"/>
</dbReference>
<feature type="domain" description="HTH tetR-type" evidence="6">
    <location>
        <begin position="29"/>
        <end position="89"/>
    </location>
</feature>
<dbReference type="Proteomes" id="UP001597478">
    <property type="component" value="Unassembled WGS sequence"/>
</dbReference>